<dbReference type="EMBL" id="BPVZ01000077">
    <property type="protein sequence ID" value="GKV27761.1"/>
    <property type="molecule type" value="Genomic_DNA"/>
</dbReference>
<keyword evidence="5 14" id="KW-0812">Transmembrane</keyword>
<evidence type="ECO:0000256" key="13">
    <source>
        <dbReference type="RuleBase" id="RU000461"/>
    </source>
</evidence>
<dbReference type="GO" id="GO:0005506">
    <property type="term" value="F:iron ion binding"/>
    <property type="evidence" value="ECO:0007669"/>
    <property type="project" value="InterPro"/>
</dbReference>
<feature type="transmembrane region" description="Helical" evidence="14">
    <location>
        <begin position="6"/>
        <end position="26"/>
    </location>
</feature>
<dbReference type="PRINTS" id="PR00463">
    <property type="entry name" value="EP450I"/>
</dbReference>
<organism evidence="15 16">
    <name type="scientific">Rubroshorea leprosula</name>
    <dbReference type="NCBI Taxonomy" id="152421"/>
    <lineage>
        <taxon>Eukaryota</taxon>
        <taxon>Viridiplantae</taxon>
        <taxon>Streptophyta</taxon>
        <taxon>Embryophyta</taxon>
        <taxon>Tracheophyta</taxon>
        <taxon>Spermatophyta</taxon>
        <taxon>Magnoliopsida</taxon>
        <taxon>eudicotyledons</taxon>
        <taxon>Gunneridae</taxon>
        <taxon>Pentapetalae</taxon>
        <taxon>rosids</taxon>
        <taxon>malvids</taxon>
        <taxon>Malvales</taxon>
        <taxon>Dipterocarpaceae</taxon>
        <taxon>Rubroshorea</taxon>
    </lineage>
</organism>
<comment type="similarity">
    <text evidence="3 13">Belongs to the cytochrome P450 family.</text>
</comment>
<evidence type="ECO:0000256" key="6">
    <source>
        <dbReference type="ARBA" id="ARBA00022723"/>
    </source>
</evidence>
<evidence type="ECO:0000256" key="2">
    <source>
        <dbReference type="ARBA" id="ARBA00004370"/>
    </source>
</evidence>
<evidence type="ECO:0000256" key="14">
    <source>
        <dbReference type="SAM" id="Phobius"/>
    </source>
</evidence>
<dbReference type="InterPro" id="IPR002401">
    <property type="entry name" value="Cyt_P450_E_grp-I"/>
</dbReference>
<dbReference type="InterPro" id="IPR050651">
    <property type="entry name" value="Plant_Cytochrome_P450_Monoox"/>
</dbReference>
<evidence type="ECO:0000256" key="3">
    <source>
        <dbReference type="ARBA" id="ARBA00010617"/>
    </source>
</evidence>
<dbReference type="PANTHER" id="PTHR47947:SF26">
    <property type="entry name" value="CYTOCHROME P450"/>
    <property type="match status" value="1"/>
</dbReference>
<accession>A0AAV5KTE6</accession>
<evidence type="ECO:0008006" key="17">
    <source>
        <dbReference type="Google" id="ProtNLM"/>
    </source>
</evidence>
<dbReference type="Pfam" id="PF00067">
    <property type="entry name" value="p450"/>
    <property type="match status" value="1"/>
</dbReference>
<evidence type="ECO:0000256" key="12">
    <source>
        <dbReference type="PIRSR" id="PIRSR602401-1"/>
    </source>
</evidence>
<proteinExistence type="inferred from homology"/>
<name>A0AAV5KTE6_9ROSI</name>
<comment type="subcellular location">
    <subcellularLocation>
        <location evidence="2">Membrane</location>
    </subcellularLocation>
</comment>
<keyword evidence="6 12" id="KW-0479">Metal-binding</keyword>
<dbReference type="InterPro" id="IPR017972">
    <property type="entry name" value="Cyt_P450_CS"/>
</dbReference>
<dbReference type="GO" id="GO:0016020">
    <property type="term" value="C:membrane"/>
    <property type="evidence" value="ECO:0007669"/>
    <property type="project" value="UniProtKB-SubCell"/>
</dbReference>
<keyword evidence="11 14" id="KW-0472">Membrane</keyword>
<dbReference type="PROSITE" id="PS00086">
    <property type="entry name" value="CYTOCHROME_P450"/>
    <property type="match status" value="1"/>
</dbReference>
<keyword evidence="7 14" id="KW-1133">Transmembrane helix</keyword>
<feature type="binding site" description="axial binding residue" evidence="12">
    <location>
        <position position="450"/>
    </location>
    <ligand>
        <name>heme</name>
        <dbReference type="ChEBI" id="CHEBI:30413"/>
    </ligand>
    <ligandPart>
        <name>Fe</name>
        <dbReference type="ChEBI" id="CHEBI:18248"/>
    </ligandPart>
</feature>
<keyword evidence="16" id="KW-1185">Reference proteome</keyword>
<evidence type="ECO:0000256" key="11">
    <source>
        <dbReference type="ARBA" id="ARBA00023136"/>
    </source>
</evidence>
<protein>
    <recommendedName>
        <fullName evidence="17">Cytochrome P450</fullName>
    </recommendedName>
</protein>
<evidence type="ECO:0000313" key="15">
    <source>
        <dbReference type="EMBL" id="GKV27761.1"/>
    </source>
</evidence>
<dbReference type="GO" id="GO:0016709">
    <property type="term" value="F:oxidoreductase activity, acting on paired donors, with incorporation or reduction of molecular oxygen, NAD(P)H as one donor, and incorporation of one atom of oxygen"/>
    <property type="evidence" value="ECO:0007669"/>
    <property type="project" value="UniProtKB-ARBA"/>
</dbReference>
<keyword evidence="10 13" id="KW-0503">Monooxygenase</keyword>
<dbReference type="Proteomes" id="UP001054252">
    <property type="component" value="Unassembled WGS sequence"/>
</dbReference>
<evidence type="ECO:0000256" key="10">
    <source>
        <dbReference type="ARBA" id="ARBA00023033"/>
    </source>
</evidence>
<dbReference type="SUPFAM" id="SSF48264">
    <property type="entry name" value="Cytochrome P450"/>
    <property type="match status" value="1"/>
</dbReference>
<dbReference type="PRINTS" id="PR00385">
    <property type="entry name" value="P450"/>
</dbReference>
<dbReference type="PANTHER" id="PTHR47947">
    <property type="entry name" value="CYTOCHROME P450 82C3-RELATED"/>
    <property type="match status" value="1"/>
</dbReference>
<keyword evidence="9 12" id="KW-0408">Iron</keyword>
<evidence type="ECO:0000313" key="16">
    <source>
        <dbReference type="Proteomes" id="UP001054252"/>
    </source>
</evidence>
<dbReference type="InterPro" id="IPR036396">
    <property type="entry name" value="Cyt_P450_sf"/>
</dbReference>
<dbReference type="FunFam" id="1.10.630.10:FF:000026">
    <property type="entry name" value="Cytochrome P450 82C4"/>
    <property type="match status" value="1"/>
</dbReference>
<comment type="caution">
    <text evidence="15">The sequence shown here is derived from an EMBL/GenBank/DDBJ whole genome shotgun (WGS) entry which is preliminary data.</text>
</comment>
<keyword evidence="4 12" id="KW-0349">Heme</keyword>
<evidence type="ECO:0000256" key="5">
    <source>
        <dbReference type="ARBA" id="ARBA00022692"/>
    </source>
</evidence>
<evidence type="ECO:0000256" key="1">
    <source>
        <dbReference type="ARBA" id="ARBA00001971"/>
    </source>
</evidence>
<dbReference type="AlphaFoldDB" id="A0AAV5KTE6"/>
<evidence type="ECO:0000256" key="7">
    <source>
        <dbReference type="ARBA" id="ARBA00022989"/>
    </source>
</evidence>
<evidence type="ECO:0000256" key="4">
    <source>
        <dbReference type="ARBA" id="ARBA00022617"/>
    </source>
</evidence>
<dbReference type="InterPro" id="IPR001128">
    <property type="entry name" value="Cyt_P450"/>
</dbReference>
<dbReference type="CDD" id="cd20654">
    <property type="entry name" value="CYP82"/>
    <property type="match status" value="1"/>
</dbReference>
<evidence type="ECO:0000256" key="8">
    <source>
        <dbReference type="ARBA" id="ARBA00023002"/>
    </source>
</evidence>
<dbReference type="Gene3D" id="1.10.630.10">
    <property type="entry name" value="Cytochrome P450"/>
    <property type="match status" value="1"/>
</dbReference>
<evidence type="ECO:0000256" key="9">
    <source>
        <dbReference type="ARBA" id="ARBA00023004"/>
    </source>
</evidence>
<reference evidence="15 16" key="1">
    <citation type="journal article" date="2021" name="Commun. Biol.">
        <title>The genome of Shorea leprosula (Dipterocarpaceae) highlights the ecological relevance of drought in aseasonal tropical rainforests.</title>
        <authorList>
            <person name="Ng K.K.S."/>
            <person name="Kobayashi M.J."/>
            <person name="Fawcett J.A."/>
            <person name="Hatakeyama M."/>
            <person name="Paape T."/>
            <person name="Ng C.H."/>
            <person name="Ang C.C."/>
            <person name="Tnah L.H."/>
            <person name="Lee C.T."/>
            <person name="Nishiyama T."/>
            <person name="Sese J."/>
            <person name="O'Brien M.J."/>
            <person name="Copetti D."/>
            <person name="Mohd Noor M.I."/>
            <person name="Ong R.C."/>
            <person name="Putra M."/>
            <person name="Sireger I.Z."/>
            <person name="Indrioko S."/>
            <person name="Kosugi Y."/>
            <person name="Izuno A."/>
            <person name="Isagi Y."/>
            <person name="Lee S.L."/>
            <person name="Shimizu K.K."/>
        </authorList>
    </citation>
    <scope>NUCLEOTIDE SEQUENCE [LARGE SCALE GENOMIC DNA]</scope>
    <source>
        <tissue evidence="15">Leaf</tissue>
    </source>
</reference>
<keyword evidence="8 13" id="KW-0560">Oxidoreductase</keyword>
<sequence>MSSPLTLTIFAFPFFFFLLWISKFVFKSKRSAAPLPPQAGGAWPVIGHLHLLGGSQPAHIILGNMVDRYGPIFTIKLGVHKALVVSDSKTAKECFTTNDKVFANRPNLIALESMSYNNAMFGFAPYGPYWRHVRKIATLELLSGHRLKKLKHVQESVIRGSLHDLYQLWSMQRSQSNKALVEMKKWFAHLTINVILKIIAGKQVSNSSDRWMELLKEFFEYSGKFLISDAFPFLRWLDIGGEEKAAKKIAKELDQVVMEWLEEHKSKKISCGEKKDEDFMDVMLSILNDVGDHDADTINKATSLGLILAGSDTTAVTLTWVLSLLLNNRDALKKVQDELDTHVGKDKKVEESDINNLLYLHAVIKETMRLYPAGPLSVPHESMEDCTVSGYHIPAGTRLFVNIYKIHRDPKVWSDPYEFRPERFLTGHKDVDFRGQDFELIPFGSGRRMCPGVTFALQVMQLSLANLLHMFEFSTPLDEQIDMSEGVGMTNLKSTPLEVLISPRLPPSVFELN</sequence>
<gene>
    <name evidence="15" type="ORF">SLEP1_g36897</name>
</gene>
<comment type="cofactor">
    <cofactor evidence="1 12">
        <name>heme</name>
        <dbReference type="ChEBI" id="CHEBI:30413"/>
    </cofactor>
</comment>
<dbReference type="GO" id="GO:0020037">
    <property type="term" value="F:heme binding"/>
    <property type="evidence" value="ECO:0007669"/>
    <property type="project" value="InterPro"/>
</dbReference>